<dbReference type="CDD" id="cd00609">
    <property type="entry name" value="AAT_like"/>
    <property type="match status" value="1"/>
</dbReference>
<dbReference type="InterPro" id="IPR015424">
    <property type="entry name" value="PyrdxlP-dep_Trfase"/>
</dbReference>
<evidence type="ECO:0000313" key="2">
    <source>
        <dbReference type="Proteomes" id="UP000078396"/>
    </source>
</evidence>
<dbReference type="Gene3D" id="3.40.640.10">
    <property type="entry name" value="Type I PLP-dependent aspartate aminotransferase-like (Major domain)"/>
    <property type="match status" value="1"/>
</dbReference>
<dbReference type="AlphaFoldDB" id="A0A178LDJ9"/>
<name>A0A178LDJ9_MYCIR</name>
<dbReference type="EMBL" id="LWCS01000077">
    <property type="protein sequence ID" value="OAN28484.1"/>
    <property type="molecule type" value="Genomic_DNA"/>
</dbReference>
<keyword evidence="1" id="KW-0808">Transferase</keyword>
<dbReference type="RefSeq" id="WP_064285132.1">
    <property type="nucleotide sequence ID" value="NZ_LWCS01000077.1"/>
</dbReference>
<comment type="caution">
    <text evidence="1">The sequence shown here is derived from an EMBL/GenBank/DDBJ whole genome shotgun (WGS) entry which is preliminary data.</text>
</comment>
<dbReference type="InterPro" id="IPR015421">
    <property type="entry name" value="PyrdxlP-dep_Trfase_major"/>
</dbReference>
<dbReference type="InterPro" id="IPR015422">
    <property type="entry name" value="PyrdxlP-dep_Trfase_small"/>
</dbReference>
<dbReference type="SUPFAM" id="SSF53383">
    <property type="entry name" value="PLP-dependent transferases"/>
    <property type="match status" value="1"/>
</dbReference>
<dbReference type="STRING" id="912594.AWC12_00010"/>
<protein>
    <submittedName>
        <fullName evidence="1">Aminotransferase</fullName>
    </submittedName>
</protein>
<dbReference type="GO" id="GO:0004069">
    <property type="term" value="F:L-aspartate:2-oxoglutarate aminotransferase activity"/>
    <property type="evidence" value="ECO:0007669"/>
    <property type="project" value="InterPro"/>
</dbReference>
<dbReference type="eggNOG" id="COG1167">
    <property type="taxonomic scope" value="Bacteria"/>
</dbReference>
<dbReference type="Pfam" id="PF12897">
    <property type="entry name" value="Asp_aminotransf"/>
    <property type="match status" value="1"/>
</dbReference>
<reference evidence="1 2" key="1">
    <citation type="submission" date="2016-04" db="EMBL/GenBank/DDBJ databases">
        <title>Draft Genome Sequences of Staphylococcus capitis Strain H36, S. capitis Strain H65, S. cohnii Strain H62, S. hominis Strain H69, Mycobacterium iranicum Strain H39, Plantibacter sp. Strain H53, Pseudomonas oryzihabitans Strain H72, and Microbacterium sp. Strain H83, isolated from residential settings.</title>
        <authorList>
            <person name="Lymperopoulou D."/>
            <person name="Adams R.I."/>
            <person name="Lindow S."/>
            <person name="Coil D.A."/>
            <person name="Jospin G."/>
            <person name="Eisen J.A."/>
        </authorList>
    </citation>
    <scope>NUCLEOTIDE SEQUENCE [LARGE SCALE GENOMIC DNA]</scope>
    <source>
        <strain evidence="1 2">H39</strain>
    </source>
</reference>
<sequence length="434" mass="47471">MSFHSLGRDDLRAQHELQQRNYAELQARNLRLDLTRGKPCIEQLDLSNGLLALPGDSPDAFKDADGTDTRNYGGLHGLPELRAIFSELLGVPVPNLIAGNNASLEFMHDTVVYSLLHGGVDSPRPWIDDLRDGTGVKFLCPSPGYDRHFAITESLGIEMISVPLLDDGPDMDLIEELVAADPAIKGMWCVPVYSNPTGTTYSWETVRRLVQMETAATDFRIMWDNAYAVHTLTHDFVRQVDILGLASAANHANRPLIFASTSKITFAGAGVSFFGGSLGNVAWYLQHAAKRSIGPDKVNQLRHARFFGDADGVRLHMRRHQELLAPKFALALEILEDRLGESKIASWTEPKGGYFISLDVLPGTAKRTVSLAKEAGIAVTEAGASFPYRKDPEDKNIRIAPTFPATSDLRTAIDGLSTCALLSAAEHLLVRQSG</sequence>
<dbReference type="InterPro" id="IPR024551">
    <property type="entry name" value="AspAT_Ic"/>
</dbReference>
<keyword evidence="1" id="KW-0032">Aminotransferase</keyword>
<dbReference type="Gene3D" id="3.90.1150.10">
    <property type="entry name" value="Aspartate Aminotransferase, domain 1"/>
    <property type="match status" value="1"/>
</dbReference>
<dbReference type="PANTHER" id="PTHR43799:SF1">
    <property type="entry name" value="ASPARTATE AMINOTRANSFERASE"/>
    <property type="match status" value="1"/>
</dbReference>
<gene>
    <name evidence="1" type="ORF">A4X20_30125</name>
</gene>
<accession>A0A178LDJ9</accession>
<dbReference type="Proteomes" id="UP000078396">
    <property type="component" value="Unassembled WGS sequence"/>
</dbReference>
<organism evidence="1 2">
    <name type="scientific">Mycolicibacterium iranicum</name>
    <name type="common">Mycobacterium iranicum</name>
    <dbReference type="NCBI Taxonomy" id="912594"/>
    <lineage>
        <taxon>Bacteria</taxon>
        <taxon>Bacillati</taxon>
        <taxon>Actinomycetota</taxon>
        <taxon>Actinomycetes</taxon>
        <taxon>Mycobacteriales</taxon>
        <taxon>Mycobacteriaceae</taxon>
        <taxon>Mycolicibacterium</taxon>
    </lineage>
</organism>
<proteinExistence type="predicted"/>
<dbReference type="PANTHER" id="PTHR43799">
    <property type="entry name" value="AMINOTRANSFERASE, PUTATIVE-RELATED"/>
    <property type="match status" value="1"/>
</dbReference>
<dbReference type="OrthoDB" id="9802328at2"/>
<evidence type="ECO:0000313" key="1">
    <source>
        <dbReference type="EMBL" id="OAN28484.1"/>
    </source>
</evidence>